<dbReference type="GO" id="GO:0016491">
    <property type="term" value="F:oxidoreductase activity"/>
    <property type="evidence" value="ECO:0007669"/>
    <property type="project" value="TreeGrafter"/>
</dbReference>
<organism evidence="3 4">
    <name type="scientific">Astrephomene gubernaculifera</name>
    <dbReference type="NCBI Taxonomy" id="47775"/>
    <lineage>
        <taxon>Eukaryota</taxon>
        <taxon>Viridiplantae</taxon>
        <taxon>Chlorophyta</taxon>
        <taxon>core chlorophytes</taxon>
        <taxon>Chlorophyceae</taxon>
        <taxon>CS clade</taxon>
        <taxon>Chlamydomonadales</taxon>
        <taxon>Astrephomenaceae</taxon>
        <taxon>Astrephomene</taxon>
    </lineage>
</organism>
<comment type="similarity">
    <text evidence="1">Belongs to the short-chain dehydrogenases/reductases (SDR) family.</text>
</comment>
<name>A0AAD3E0K8_9CHLO</name>
<accession>A0AAD3E0K8</accession>
<dbReference type="InterPro" id="IPR036291">
    <property type="entry name" value="NAD(P)-bd_dom_sf"/>
</dbReference>
<evidence type="ECO:0000256" key="2">
    <source>
        <dbReference type="SAM" id="MobiDB-lite"/>
    </source>
</evidence>
<proteinExistence type="inferred from homology"/>
<dbReference type="EMBL" id="BMAR01000050">
    <property type="protein sequence ID" value="GFR51449.1"/>
    <property type="molecule type" value="Genomic_DNA"/>
</dbReference>
<dbReference type="Proteomes" id="UP001054857">
    <property type="component" value="Unassembled WGS sequence"/>
</dbReference>
<dbReference type="InterPro" id="IPR002347">
    <property type="entry name" value="SDR_fam"/>
</dbReference>
<keyword evidence="4" id="KW-1185">Reference proteome</keyword>
<feature type="region of interest" description="Disordered" evidence="2">
    <location>
        <begin position="89"/>
        <end position="133"/>
    </location>
</feature>
<dbReference type="SUPFAM" id="SSF51735">
    <property type="entry name" value="NAD(P)-binding Rossmann-fold domains"/>
    <property type="match status" value="1"/>
</dbReference>
<sequence length="356" mass="37719">MSLQLFSRRQARSPLQPCASLAPHARPAVLITGASTGIGKATALHLSKNGWQVFAGVRREADGAALTSLDPSIVPLLLDVTSDESTAAAVSELKKHLQGPQPPPTTATGSFGDEASDANQSSSTSNGNNSGNNSGCRNLSGLVNNAGKGLFAPLELMPLAAFEDVMSVNVTGVLRVTQAVLPLLKKTQPHQQPGRIVNIGSYAGSIALPLFGAYATSKFGLEALSDVMRYELGPKFGIRTALIKAGGVRTPIWDKSVAASEVTMGAAEEEAMRPYREMCEEIIGLSRAAEENGISADKVAEIVAEALTAANPKSRYLIGNGGAEWEMTARRLLPDWIWDKLLLSKLVKTRQPFEQS</sequence>
<dbReference type="PANTHER" id="PTHR43313">
    <property type="entry name" value="SHORT-CHAIN DEHYDROGENASE/REDUCTASE FAMILY 9C"/>
    <property type="match status" value="1"/>
</dbReference>
<dbReference type="PRINTS" id="PR00081">
    <property type="entry name" value="GDHRDH"/>
</dbReference>
<dbReference type="InterPro" id="IPR020904">
    <property type="entry name" value="Sc_DH/Rdtase_CS"/>
</dbReference>
<dbReference type="Gene3D" id="3.40.50.720">
    <property type="entry name" value="NAD(P)-binding Rossmann-like Domain"/>
    <property type="match status" value="1"/>
</dbReference>
<dbReference type="PANTHER" id="PTHR43313:SF1">
    <property type="entry name" value="3BETA-HYDROXYSTEROID DEHYDROGENASE DHS-16"/>
    <property type="match status" value="1"/>
</dbReference>
<evidence type="ECO:0000256" key="1">
    <source>
        <dbReference type="RuleBase" id="RU000363"/>
    </source>
</evidence>
<dbReference type="AlphaFoldDB" id="A0AAD3E0K8"/>
<evidence type="ECO:0000313" key="4">
    <source>
        <dbReference type="Proteomes" id="UP001054857"/>
    </source>
</evidence>
<dbReference type="PROSITE" id="PS00061">
    <property type="entry name" value="ADH_SHORT"/>
    <property type="match status" value="1"/>
</dbReference>
<reference evidence="3 4" key="1">
    <citation type="journal article" date="2021" name="Sci. Rep.">
        <title>Genome sequencing of the multicellular alga Astrephomene provides insights into convergent evolution of germ-soma differentiation.</title>
        <authorList>
            <person name="Yamashita S."/>
            <person name="Yamamoto K."/>
            <person name="Matsuzaki R."/>
            <person name="Suzuki S."/>
            <person name="Yamaguchi H."/>
            <person name="Hirooka S."/>
            <person name="Minakuchi Y."/>
            <person name="Miyagishima S."/>
            <person name="Kawachi M."/>
            <person name="Toyoda A."/>
            <person name="Nozaki H."/>
        </authorList>
    </citation>
    <scope>NUCLEOTIDE SEQUENCE [LARGE SCALE GENOMIC DNA]</scope>
    <source>
        <strain evidence="3 4">NIES-4017</strain>
    </source>
</reference>
<dbReference type="GO" id="GO:0008202">
    <property type="term" value="P:steroid metabolic process"/>
    <property type="evidence" value="ECO:0007669"/>
    <property type="project" value="TreeGrafter"/>
</dbReference>
<gene>
    <name evidence="3" type="ORF">Agub_g13743</name>
</gene>
<evidence type="ECO:0000313" key="3">
    <source>
        <dbReference type="EMBL" id="GFR51449.1"/>
    </source>
</evidence>
<feature type="compositionally biased region" description="Low complexity" evidence="2">
    <location>
        <begin position="119"/>
        <end position="133"/>
    </location>
</feature>
<dbReference type="Pfam" id="PF00106">
    <property type="entry name" value="adh_short"/>
    <property type="match status" value="2"/>
</dbReference>
<dbReference type="PRINTS" id="PR00080">
    <property type="entry name" value="SDRFAMILY"/>
</dbReference>
<protein>
    <submittedName>
        <fullName evidence="3">Uncharacterized protein</fullName>
    </submittedName>
</protein>
<comment type="caution">
    <text evidence="3">The sequence shown here is derived from an EMBL/GenBank/DDBJ whole genome shotgun (WGS) entry which is preliminary data.</text>
</comment>